<feature type="domain" description="PPIase FKBP-type" evidence="8">
    <location>
        <begin position="90"/>
        <end position="196"/>
    </location>
</feature>
<evidence type="ECO:0000256" key="3">
    <source>
        <dbReference type="ARBA" id="ARBA00023110"/>
    </source>
</evidence>
<dbReference type="InterPro" id="IPR046357">
    <property type="entry name" value="PPIase_dom_sf"/>
</dbReference>
<name>A0ABP8IJ48_9BACT</name>
<keyword evidence="10" id="KW-1185">Reference proteome</keyword>
<sequence length="197" mass="21791">MFMKNSLLRLPSLLLGFVLLLSAPALWSCSTETSFARTLREHQEKYKVIDDDTIQSYLRRNNYLSRSEATGTGLHLVTIENGQGRQVTAGKQVRVKYIGRFLNNSYSNTLFAPGSIFDNSTENRTVCGCAVFTAGSGTVAGFSEGLLRMRERDRKLLLIPSRLGYGPNGQLNSNNSGYIIPPDATLLFDVEILSVSE</sequence>
<dbReference type="PANTHER" id="PTHR43811">
    <property type="entry name" value="FKBP-TYPE PEPTIDYL-PROLYL CIS-TRANS ISOMERASE FKPA"/>
    <property type="match status" value="1"/>
</dbReference>
<feature type="signal peptide" evidence="7">
    <location>
        <begin position="1"/>
        <end position="27"/>
    </location>
</feature>
<dbReference type="Pfam" id="PF00254">
    <property type="entry name" value="FKBP_C"/>
    <property type="match status" value="1"/>
</dbReference>
<comment type="caution">
    <text evidence="9">The sequence shown here is derived from an EMBL/GenBank/DDBJ whole genome shotgun (WGS) entry which is preliminary data.</text>
</comment>
<evidence type="ECO:0000313" key="10">
    <source>
        <dbReference type="Proteomes" id="UP001501153"/>
    </source>
</evidence>
<proteinExistence type="inferred from homology"/>
<evidence type="ECO:0000259" key="8">
    <source>
        <dbReference type="PROSITE" id="PS50059"/>
    </source>
</evidence>
<comment type="catalytic activity">
    <reaction evidence="1 5 6">
        <text>[protein]-peptidylproline (omega=180) = [protein]-peptidylproline (omega=0)</text>
        <dbReference type="Rhea" id="RHEA:16237"/>
        <dbReference type="Rhea" id="RHEA-COMP:10747"/>
        <dbReference type="Rhea" id="RHEA-COMP:10748"/>
        <dbReference type="ChEBI" id="CHEBI:83833"/>
        <dbReference type="ChEBI" id="CHEBI:83834"/>
        <dbReference type="EC" id="5.2.1.8"/>
    </reaction>
</comment>
<dbReference type="EC" id="5.2.1.8" evidence="6"/>
<accession>A0ABP8IJ48</accession>
<keyword evidence="3 5" id="KW-0697">Rotamase</keyword>
<organism evidence="9 10">
    <name type="scientific">Hymenobacter saemangeumensis</name>
    <dbReference type="NCBI Taxonomy" id="1084522"/>
    <lineage>
        <taxon>Bacteria</taxon>
        <taxon>Pseudomonadati</taxon>
        <taxon>Bacteroidota</taxon>
        <taxon>Cytophagia</taxon>
        <taxon>Cytophagales</taxon>
        <taxon>Hymenobacteraceae</taxon>
        <taxon>Hymenobacter</taxon>
    </lineage>
</organism>
<keyword evidence="7" id="KW-0732">Signal</keyword>
<dbReference type="InterPro" id="IPR001179">
    <property type="entry name" value="PPIase_FKBP_dom"/>
</dbReference>
<feature type="chain" id="PRO_5046185166" description="Peptidyl-prolyl cis-trans isomerase" evidence="7">
    <location>
        <begin position="28"/>
        <end position="197"/>
    </location>
</feature>
<keyword evidence="4 5" id="KW-0413">Isomerase</keyword>
<evidence type="ECO:0000256" key="6">
    <source>
        <dbReference type="RuleBase" id="RU003915"/>
    </source>
</evidence>
<dbReference type="Gene3D" id="3.10.50.40">
    <property type="match status" value="1"/>
</dbReference>
<protein>
    <recommendedName>
        <fullName evidence="6">Peptidyl-prolyl cis-trans isomerase</fullName>
        <ecNumber evidence="6">5.2.1.8</ecNumber>
    </recommendedName>
</protein>
<evidence type="ECO:0000256" key="2">
    <source>
        <dbReference type="ARBA" id="ARBA00006577"/>
    </source>
</evidence>
<evidence type="ECO:0000256" key="4">
    <source>
        <dbReference type="ARBA" id="ARBA00023235"/>
    </source>
</evidence>
<gene>
    <name evidence="9" type="ORF">GCM10023185_27070</name>
</gene>
<dbReference type="PANTHER" id="PTHR43811:SF19">
    <property type="entry name" value="39 KDA FK506-BINDING NUCLEAR PROTEIN"/>
    <property type="match status" value="1"/>
</dbReference>
<reference evidence="10" key="1">
    <citation type="journal article" date="2019" name="Int. J. Syst. Evol. Microbiol.">
        <title>The Global Catalogue of Microorganisms (GCM) 10K type strain sequencing project: providing services to taxonomists for standard genome sequencing and annotation.</title>
        <authorList>
            <consortium name="The Broad Institute Genomics Platform"/>
            <consortium name="The Broad Institute Genome Sequencing Center for Infectious Disease"/>
            <person name="Wu L."/>
            <person name="Ma J."/>
        </authorList>
    </citation>
    <scope>NUCLEOTIDE SEQUENCE [LARGE SCALE GENOMIC DNA]</scope>
    <source>
        <strain evidence="10">JCM 17923</strain>
    </source>
</reference>
<dbReference type="Proteomes" id="UP001501153">
    <property type="component" value="Unassembled WGS sequence"/>
</dbReference>
<dbReference type="EMBL" id="BAABGZ010000029">
    <property type="protein sequence ID" value="GAA4359933.1"/>
    <property type="molecule type" value="Genomic_DNA"/>
</dbReference>
<evidence type="ECO:0000256" key="5">
    <source>
        <dbReference type="PROSITE-ProRule" id="PRU00277"/>
    </source>
</evidence>
<dbReference type="PROSITE" id="PS50059">
    <property type="entry name" value="FKBP_PPIASE"/>
    <property type="match status" value="1"/>
</dbReference>
<evidence type="ECO:0000256" key="1">
    <source>
        <dbReference type="ARBA" id="ARBA00000971"/>
    </source>
</evidence>
<evidence type="ECO:0000256" key="7">
    <source>
        <dbReference type="SAM" id="SignalP"/>
    </source>
</evidence>
<evidence type="ECO:0000313" key="9">
    <source>
        <dbReference type="EMBL" id="GAA4359933.1"/>
    </source>
</evidence>
<dbReference type="SUPFAM" id="SSF54534">
    <property type="entry name" value="FKBP-like"/>
    <property type="match status" value="1"/>
</dbReference>
<comment type="similarity">
    <text evidence="2 6">Belongs to the FKBP-type PPIase family.</text>
</comment>